<dbReference type="GO" id="GO:0019901">
    <property type="term" value="F:protein kinase binding"/>
    <property type="evidence" value="ECO:0007669"/>
    <property type="project" value="InterPro"/>
</dbReference>
<dbReference type="Gene3D" id="1.10.472.10">
    <property type="entry name" value="Cyclin-like"/>
    <property type="match status" value="1"/>
</dbReference>
<dbReference type="PANTHER" id="PTHR15615">
    <property type="match status" value="1"/>
</dbReference>
<evidence type="ECO:0000313" key="3">
    <source>
        <dbReference type="Proteomes" id="UP000092583"/>
    </source>
</evidence>
<feature type="compositionally biased region" description="Polar residues" evidence="1">
    <location>
        <begin position="780"/>
        <end position="791"/>
    </location>
</feature>
<dbReference type="STRING" id="1331196.A0A1B9IXY2"/>
<feature type="region of interest" description="Disordered" evidence="1">
    <location>
        <begin position="780"/>
        <end position="802"/>
    </location>
</feature>
<evidence type="ECO:0000313" key="2">
    <source>
        <dbReference type="EMBL" id="OCF60379.1"/>
    </source>
</evidence>
<protein>
    <recommendedName>
        <fullName evidence="4">Cyclin N-terminal domain-containing protein</fullName>
    </recommendedName>
</protein>
<accession>A0A1B9IXY2</accession>
<name>A0A1B9IXY2_9TREE</name>
<dbReference type="OrthoDB" id="286814at2759"/>
<evidence type="ECO:0000256" key="1">
    <source>
        <dbReference type="SAM" id="MobiDB-lite"/>
    </source>
</evidence>
<organism evidence="2 3">
    <name type="scientific">Kwoniella mangroviensis CBS 10435</name>
    <dbReference type="NCBI Taxonomy" id="1331196"/>
    <lineage>
        <taxon>Eukaryota</taxon>
        <taxon>Fungi</taxon>
        <taxon>Dikarya</taxon>
        <taxon>Basidiomycota</taxon>
        <taxon>Agaricomycotina</taxon>
        <taxon>Tremellomycetes</taxon>
        <taxon>Tremellales</taxon>
        <taxon>Cryptococcaceae</taxon>
        <taxon>Kwoniella</taxon>
    </lineage>
</organism>
<dbReference type="InterPro" id="IPR013922">
    <property type="entry name" value="Cyclin_PHO80-like"/>
</dbReference>
<dbReference type="GO" id="GO:0000307">
    <property type="term" value="C:cyclin-dependent protein kinase holoenzyme complex"/>
    <property type="evidence" value="ECO:0007669"/>
    <property type="project" value="TreeGrafter"/>
</dbReference>
<proteinExistence type="predicted"/>
<keyword evidence="3" id="KW-1185">Reference proteome</keyword>
<dbReference type="PANTHER" id="PTHR15615:SF120">
    <property type="entry name" value="CYCLIN N-TERMINAL DOMAIN-CONTAINING PROTEIN"/>
    <property type="match status" value="1"/>
</dbReference>
<dbReference type="Proteomes" id="UP000092583">
    <property type="component" value="Unassembled WGS sequence"/>
</dbReference>
<dbReference type="CDD" id="cd20557">
    <property type="entry name" value="CYCLIN_ScPCL1-like"/>
    <property type="match status" value="1"/>
</dbReference>
<evidence type="ECO:0008006" key="4">
    <source>
        <dbReference type="Google" id="ProtNLM"/>
    </source>
</evidence>
<sequence length="802" mass="90866">MPYIFDMPNGRDAYDRRSFEAERPDYADIELLKLLNGGGYHKQAQVPMQSENHMSYGYQQRADEEEEIEVSRKQVCPKGSSPSTDLLTMSSLHSTLPSINLSNSNRSLVTPLPNPPFIVDLTHLRHVKTTDHHKQDDFTMNRRYTRMSFNGRPYPPVPPEASTLARPLDDWSNEDILPSRHHDLQGSMQQGYSQGGRFFGESGPVYPEGDSNMFAFEPATYVNPPPGMGYHHQQQQQHSVWTPPHANAWSSAFPADFHAPVLHPRLVQLPERPITPHDTYRYPSSHVEQLYVAPPVPEVSIETINAAFAVWYANQVISLLGTPGSFRPGVGGASDEIWGIGGREKESWLRVGRSPPDYSKPWGRMGMITIPIPAPRKTRQRRPDLEPRDPWNVAWAHSMKPSSTFVNFILDMIQRMTISPTALVSAVWFLHGLGFHEGDGVKGAELRDFLRECRSYELESIEKRVATLGLMLAGKWLDDNSFLTKSWCEVTTIPVKQLDRMERIALADLHFSLHVPVSSWVDHVNKLYTALITKAIPDEVDLVITPIIDDMVTEARDVEIEDDCQIASPPTHYERRLSSDELPAAADQAISRDWGSFARTYGISQQDMRDLEVDVEMERAERDVNALVNDEYLSDEMEKDDEEDDEEFLDYDGAKKWLPSMSELKRSGSNSSDTSLSSYDSHGRGISQPTQPFHVPLDLLETPPRQRSYSDWTQASSRSDHSIDWESNDFLYPIAPSDRKRCHDCQNGVKPARPFQHAAYVEPGMELVQPVNYLQESQKGNTNMNIGSTSKRWGKPVGAVQW</sequence>
<dbReference type="GO" id="GO:0016538">
    <property type="term" value="F:cyclin-dependent protein serine/threonine kinase regulator activity"/>
    <property type="evidence" value="ECO:0007669"/>
    <property type="project" value="TreeGrafter"/>
</dbReference>
<reference evidence="2 3" key="1">
    <citation type="submission" date="2013-07" db="EMBL/GenBank/DDBJ databases">
        <title>The Genome Sequence of Kwoniella mangroviensis CBS10435.</title>
        <authorList>
            <consortium name="The Broad Institute Genome Sequencing Platform"/>
            <person name="Cuomo C."/>
            <person name="Litvintseva A."/>
            <person name="Chen Y."/>
            <person name="Heitman J."/>
            <person name="Sun S."/>
            <person name="Springer D."/>
            <person name="Dromer F."/>
            <person name="Young S.K."/>
            <person name="Zeng Q."/>
            <person name="Gargeya S."/>
            <person name="Fitzgerald M."/>
            <person name="Abouelleil A."/>
            <person name="Alvarado L."/>
            <person name="Berlin A.M."/>
            <person name="Chapman S.B."/>
            <person name="Dewar J."/>
            <person name="Goldberg J."/>
            <person name="Griggs A."/>
            <person name="Gujja S."/>
            <person name="Hansen M."/>
            <person name="Howarth C."/>
            <person name="Imamovic A."/>
            <person name="Larimer J."/>
            <person name="McCowan C."/>
            <person name="Murphy C."/>
            <person name="Pearson M."/>
            <person name="Priest M."/>
            <person name="Roberts A."/>
            <person name="Saif S."/>
            <person name="Shea T."/>
            <person name="Sykes S."/>
            <person name="Wortman J."/>
            <person name="Nusbaum C."/>
            <person name="Birren B."/>
        </authorList>
    </citation>
    <scope>NUCLEOTIDE SEQUENCE [LARGE SCALE GENOMIC DNA]</scope>
    <source>
        <strain evidence="2 3">CBS 10435</strain>
    </source>
</reference>
<feature type="compositionally biased region" description="Low complexity" evidence="1">
    <location>
        <begin position="667"/>
        <end position="680"/>
    </location>
</feature>
<dbReference type="GO" id="GO:0005634">
    <property type="term" value="C:nucleus"/>
    <property type="evidence" value="ECO:0007669"/>
    <property type="project" value="TreeGrafter"/>
</dbReference>
<gene>
    <name evidence="2" type="ORF">L486_00012</name>
</gene>
<feature type="region of interest" description="Disordered" evidence="1">
    <location>
        <begin position="663"/>
        <end position="698"/>
    </location>
</feature>
<dbReference type="EMBL" id="KI669459">
    <property type="protein sequence ID" value="OCF60379.1"/>
    <property type="molecule type" value="Genomic_DNA"/>
</dbReference>
<dbReference type="AlphaFoldDB" id="A0A1B9IXY2"/>
<reference evidence="3" key="2">
    <citation type="submission" date="2013-12" db="EMBL/GenBank/DDBJ databases">
        <title>Evolution of pathogenesis and genome organization in the Tremellales.</title>
        <authorList>
            <person name="Cuomo C."/>
            <person name="Litvintseva A."/>
            <person name="Heitman J."/>
            <person name="Chen Y."/>
            <person name="Sun S."/>
            <person name="Springer D."/>
            <person name="Dromer F."/>
            <person name="Young S."/>
            <person name="Zeng Q."/>
            <person name="Chapman S."/>
            <person name="Gujja S."/>
            <person name="Saif S."/>
            <person name="Birren B."/>
        </authorList>
    </citation>
    <scope>NUCLEOTIDE SEQUENCE [LARGE SCALE GENOMIC DNA]</scope>
    <source>
        <strain evidence="3">CBS 10435</strain>
    </source>
</reference>